<evidence type="ECO:0000256" key="2">
    <source>
        <dbReference type="SAM" id="Phobius"/>
    </source>
</evidence>
<keyword evidence="2" id="KW-0812">Transmembrane</keyword>
<evidence type="ECO:0000256" key="1">
    <source>
        <dbReference type="SAM" id="MobiDB-lite"/>
    </source>
</evidence>
<evidence type="ECO:0000313" key="4">
    <source>
        <dbReference type="Proteomes" id="UP000002624"/>
    </source>
</evidence>
<dbReference type="EMBL" id="GG692430">
    <property type="protein sequence ID" value="EER39053.1"/>
    <property type="molecule type" value="Genomic_DNA"/>
</dbReference>
<reference evidence="4" key="1">
    <citation type="submission" date="2009-05" db="EMBL/GenBank/DDBJ databases">
        <title>The genome sequence of Ajellomyces capsulatus strain H143.</title>
        <authorList>
            <person name="Champion M."/>
            <person name="Cuomo C.A."/>
            <person name="Ma L.-J."/>
            <person name="Henn M.R."/>
            <person name="Sil A."/>
            <person name="Goldman B."/>
            <person name="Young S.K."/>
            <person name="Kodira C.D."/>
            <person name="Zeng Q."/>
            <person name="Koehrsen M."/>
            <person name="Alvarado L."/>
            <person name="Berlin A.M."/>
            <person name="Borenstein D."/>
            <person name="Chen Z."/>
            <person name="Engels R."/>
            <person name="Freedman E."/>
            <person name="Gellesch M."/>
            <person name="Goldberg J."/>
            <person name="Griggs A."/>
            <person name="Gujja S."/>
            <person name="Heiman D.I."/>
            <person name="Hepburn T.A."/>
            <person name="Howarth C."/>
            <person name="Jen D."/>
            <person name="Larson L."/>
            <person name="Lewis B."/>
            <person name="Mehta T."/>
            <person name="Park D."/>
            <person name="Pearson M."/>
            <person name="Roberts A."/>
            <person name="Saif S."/>
            <person name="Shea T.D."/>
            <person name="Shenoy N."/>
            <person name="Sisk P."/>
            <person name="Stolte C."/>
            <person name="Sykes S."/>
            <person name="Walk T."/>
            <person name="White J."/>
            <person name="Yandava C."/>
            <person name="Klein B."/>
            <person name="McEwen J.G."/>
            <person name="Puccia R."/>
            <person name="Goldman G.H."/>
            <person name="Felipe M.S."/>
            <person name="Nino-Vega G."/>
            <person name="San-Blas G."/>
            <person name="Taylor J.W."/>
            <person name="Mendoza L."/>
            <person name="Galagan J.E."/>
            <person name="Nusbaum C."/>
            <person name="Birren B.W."/>
        </authorList>
    </citation>
    <scope>NUCLEOTIDE SEQUENCE [LARGE SCALE GENOMIC DNA]</scope>
    <source>
        <strain evidence="4">H143</strain>
    </source>
</reference>
<feature type="transmembrane region" description="Helical" evidence="2">
    <location>
        <begin position="20"/>
        <end position="38"/>
    </location>
</feature>
<evidence type="ECO:0000313" key="3">
    <source>
        <dbReference type="EMBL" id="EER39053.1"/>
    </source>
</evidence>
<dbReference type="VEuPathDB" id="FungiDB:HCDG_06997"/>
<sequence length="249" mass="27348">MSPPSANGNNLVHLKGSVAGMYSLCGGAGILLLTKVGGLLSDRISPKSPFYLLAGFNGLLLIFGVIYFSDAVDEVEQPLSTTHCREGGCMSVSPQVGEDRFPRVETVLVFTGRKAKWGHSLVVFQRKKNERMKIEAKPNMKLMLLFHNNSLEFSWRVKTGIEWDLSFWISQPNFLGKESLIMFVHVLRSAGSQRFYGALVSTPAKTRRYLRTMQILMQVGSQLSTSATSDSHVAPGTAFSSAPVKACGR</sequence>
<dbReference type="STRING" id="544712.C6HLB6"/>
<dbReference type="InterPro" id="IPR036259">
    <property type="entry name" value="MFS_trans_sf"/>
</dbReference>
<dbReference type="Proteomes" id="UP000002624">
    <property type="component" value="Unassembled WGS sequence"/>
</dbReference>
<proteinExistence type="predicted"/>
<dbReference type="AlphaFoldDB" id="C6HLB6"/>
<feature type="region of interest" description="Disordered" evidence="1">
    <location>
        <begin position="227"/>
        <end position="249"/>
    </location>
</feature>
<protein>
    <submittedName>
        <fullName evidence="3">Uncharacterized protein</fullName>
    </submittedName>
</protein>
<dbReference type="HOGENOM" id="CLU_1115506_0_0_1"/>
<dbReference type="PANTHER" id="PTHR23524">
    <property type="entry name" value="TRANSPORTER, PUTATIVE (AFU_ORTHOLOGUE AFUA_8G04850)-RELATED"/>
    <property type="match status" value="1"/>
</dbReference>
<dbReference type="SUPFAM" id="SSF103473">
    <property type="entry name" value="MFS general substrate transporter"/>
    <property type="match status" value="1"/>
</dbReference>
<keyword evidence="2" id="KW-1133">Transmembrane helix</keyword>
<dbReference type="PANTHER" id="PTHR23524:SF1">
    <property type="entry name" value="MRH DOMAIN-CONTAINING PROTEIN-RELATED"/>
    <property type="match status" value="1"/>
</dbReference>
<accession>C6HLB6</accession>
<keyword evidence="2" id="KW-0472">Membrane</keyword>
<dbReference type="eggNOG" id="ENOG502RXU0">
    <property type="taxonomic scope" value="Eukaryota"/>
</dbReference>
<organism evidence="3 4">
    <name type="scientific">Ajellomyces capsulatus (strain H143)</name>
    <name type="common">Darling's disease fungus</name>
    <name type="synonym">Histoplasma capsulatum</name>
    <dbReference type="NCBI Taxonomy" id="544712"/>
    <lineage>
        <taxon>Eukaryota</taxon>
        <taxon>Fungi</taxon>
        <taxon>Dikarya</taxon>
        <taxon>Ascomycota</taxon>
        <taxon>Pezizomycotina</taxon>
        <taxon>Eurotiomycetes</taxon>
        <taxon>Eurotiomycetidae</taxon>
        <taxon>Onygenales</taxon>
        <taxon>Ajellomycetaceae</taxon>
        <taxon>Histoplasma</taxon>
    </lineage>
</organism>
<gene>
    <name evidence="3" type="ORF">HCDG_06997</name>
</gene>
<feature type="transmembrane region" description="Helical" evidence="2">
    <location>
        <begin position="50"/>
        <end position="69"/>
    </location>
</feature>
<name>C6HLB6_AJECH</name>